<reference evidence="3" key="1">
    <citation type="submission" date="2023-07" db="EMBL/GenBank/DDBJ databases">
        <authorList>
            <person name="de Witt J."/>
        </authorList>
    </citation>
    <scope>NUCLEOTIDE SEQUENCE [LARGE SCALE GENOMIC DNA]</scope>
    <source>
        <strain evidence="3">FZJ</strain>
    </source>
</reference>
<protein>
    <submittedName>
        <fullName evidence="2">Uncharacterized protein</fullName>
    </submittedName>
</protein>
<feature type="transmembrane region" description="Helical" evidence="1">
    <location>
        <begin position="61"/>
        <end position="83"/>
    </location>
</feature>
<proteinExistence type="predicted"/>
<keyword evidence="1" id="KW-1133">Transmembrane helix</keyword>
<accession>A0ABU5C2W6</accession>
<dbReference type="EMBL" id="JAVRDO010000015">
    <property type="protein sequence ID" value="MDX9688799.1"/>
    <property type="molecule type" value="Genomic_DNA"/>
</dbReference>
<feature type="transmembrane region" description="Helical" evidence="1">
    <location>
        <begin position="90"/>
        <end position="107"/>
    </location>
</feature>
<dbReference type="RefSeq" id="WP_320332093.1">
    <property type="nucleotide sequence ID" value="NZ_JAVRDO010000015.1"/>
</dbReference>
<gene>
    <name evidence="2" type="ORF">RED13_000355</name>
</gene>
<feature type="transmembrane region" description="Helical" evidence="1">
    <location>
        <begin position="262"/>
        <end position="285"/>
    </location>
</feature>
<evidence type="ECO:0000313" key="2">
    <source>
        <dbReference type="EMBL" id="MDX9688799.1"/>
    </source>
</evidence>
<sequence>MKVTINNSAHPLSQRLAQALDGYPLQTDQHTGATLMCMPDVEEHTEHYLSIEHGESVHRGMLTGVLGGTLGGFLLIMAMLAYYHGNPQNALQALIIAIACAVLPFLWEVLRPMPLPILFNRHTRELYFEQDGKLYHSPWDGIAAAAYSVNTVGPYTGRMGHAALEVLLHRYAHPEEQVLINLGSPLGKSLRMQLGFWEYLRAYMDNGPWFDEEGNTCESPVFNHSMLEVRKRRGQWARLQWRDIKNQYRANNGRNFLGADDLVLLIGGIFLAPMNAIQSLTYAIAKRRSRSRWPELIRERLEPDGPTTRLVDLEQHQAG</sequence>
<evidence type="ECO:0000256" key="1">
    <source>
        <dbReference type="SAM" id="Phobius"/>
    </source>
</evidence>
<name>A0ABU5C2W6_9GAMM</name>
<dbReference type="Proteomes" id="UP001281217">
    <property type="component" value="Unassembled WGS sequence"/>
</dbReference>
<keyword evidence="3" id="KW-1185">Reference proteome</keyword>
<comment type="caution">
    <text evidence="2">The sequence shown here is derived from an EMBL/GenBank/DDBJ whole genome shotgun (WGS) entry which is preliminary data.</text>
</comment>
<organism evidence="2 3">
    <name type="scientific">Halopseudomonas formosensis</name>
    <dbReference type="NCBI Taxonomy" id="1002526"/>
    <lineage>
        <taxon>Bacteria</taxon>
        <taxon>Pseudomonadati</taxon>
        <taxon>Pseudomonadota</taxon>
        <taxon>Gammaproteobacteria</taxon>
        <taxon>Pseudomonadales</taxon>
        <taxon>Pseudomonadaceae</taxon>
        <taxon>Halopseudomonas</taxon>
    </lineage>
</organism>
<evidence type="ECO:0000313" key="3">
    <source>
        <dbReference type="Proteomes" id="UP001281217"/>
    </source>
</evidence>
<keyword evidence="1" id="KW-0472">Membrane</keyword>
<keyword evidence="1" id="KW-0812">Transmembrane</keyword>